<evidence type="ECO:0000256" key="8">
    <source>
        <dbReference type="ARBA" id="ARBA00023211"/>
    </source>
</evidence>
<protein>
    <recommendedName>
        <fullName evidence="4">Arginase</fullName>
        <ecNumber evidence="3">3.5.3.1</ecNumber>
    </recommendedName>
</protein>
<evidence type="ECO:0000256" key="2">
    <source>
        <dbReference type="ARBA" id="ARBA00005098"/>
    </source>
</evidence>
<evidence type="ECO:0000256" key="9">
    <source>
        <dbReference type="PROSITE-ProRule" id="PRU00742"/>
    </source>
</evidence>
<sequence length="330" mass="36583">MKNSLDFYRKNPTPQKVSFLGAPIDFGKKIVGTASAFQHMKEHGLFEIFQDLGIETQDMGSIEVNIGETLGNVDRMALIGNSLASQVYQRVRKGEFCVTIGGDHSVAFGSVSGASVALSGDMGLVWIDAHADANTHHTSLTGNLHGMPAAALLGYGHERLINIFRGGVKIKPENMLYIGLKDLDTSEIDFLQSLGIKTITMFDILTYGMEPVFSSLQSFQERVTSFYVSLDIDAIDKTYAPANFMATHGGLDYVQMSNLASFMGKMEKLVGLDIVEFVPSLDIDNKTLHLLFELLARFLGTNYSWYERYMQKEKIENLVINSDGQKVHDR</sequence>
<evidence type="ECO:0000256" key="5">
    <source>
        <dbReference type="ARBA" id="ARBA00022503"/>
    </source>
</evidence>
<evidence type="ECO:0000256" key="1">
    <source>
        <dbReference type="ARBA" id="ARBA00001936"/>
    </source>
</evidence>
<dbReference type="GO" id="GO:0030145">
    <property type="term" value="F:manganese ion binding"/>
    <property type="evidence" value="ECO:0007669"/>
    <property type="project" value="TreeGrafter"/>
</dbReference>
<evidence type="ECO:0000313" key="10">
    <source>
        <dbReference type="EMBL" id="PIR03604.1"/>
    </source>
</evidence>
<keyword evidence="6" id="KW-0479">Metal-binding</keyword>
<comment type="pathway">
    <text evidence="2">Nitrogen metabolism; urea cycle; L-ornithine and urea from L-arginine: step 1/1.</text>
</comment>
<dbReference type="AlphaFoldDB" id="A0A2H0N3X6"/>
<dbReference type="InterPro" id="IPR006035">
    <property type="entry name" value="Ureohydrolase"/>
</dbReference>
<dbReference type="Proteomes" id="UP000229600">
    <property type="component" value="Unassembled WGS sequence"/>
</dbReference>
<evidence type="ECO:0000256" key="7">
    <source>
        <dbReference type="ARBA" id="ARBA00022801"/>
    </source>
</evidence>
<dbReference type="EMBL" id="PCWN01000011">
    <property type="protein sequence ID" value="PIR03604.1"/>
    <property type="molecule type" value="Genomic_DNA"/>
</dbReference>
<dbReference type="GO" id="GO:0005829">
    <property type="term" value="C:cytosol"/>
    <property type="evidence" value="ECO:0007669"/>
    <property type="project" value="TreeGrafter"/>
</dbReference>
<dbReference type="PANTHER" id="PTHR43782">
    <property type="entry name" value="ARGINASE"/>
    <property type="match status" value="1"/>
</dbReference>
<proteinExistence type="inferred from homology"/>
<dbReference type="InterPro" id="IPR014033">
    <property type="entry name" value="Arginase"/>
</dbReference>
<dbReference type="InterPro" id="IPR023696">
    <property type="entry name" value="Ureohydrolase_dom_sf"/>
</dbReference>
<dbReference type="SUPFAM" id="SSF52768">
    <property type="entry name" value="Arginase/deacetylase"/>
    <property type="match status" value="1"/>
</dbReference>
<accession>A0A2H0N3X6</accession>
<gene>
    <name evidence="10" type="ORF">COV59_05445</name>
</gene>
<keyword evidence="7" id="KW-0378">Hydrolase</keyword>
<name>A0A2H0N3X6_9BACT</name>
<dbReference type="GO" id="GO:0006525">
    <property type="term" value="P:arginine metabolic process"/>
    <property type="evidence" value="ECO:0007669"/>
    <property type="project" value="UniProtKB-KW"/>
</dbReference>
<evidence type="ECO:0000256" key="6">
    <source>
        <dbReference type="ARBA" id="ARBA00022723"/>
    </source>
</evidence>
<dbReference type="PANTHER" id="PTHR43782:SF3">
    <property type="entry name" value="ARGINASE"/>
    <property type="match status" value="1"/>
</dbReference>
<comment type="similarity">
    <text evidence="9">Belongs to the arginase family.</text>
</comment>
<comment type="caution">
    <text evidence="10">The sequence shown here is derived from an EMBL/GenBank/DDBJ whole genome shotgun (WGS) entry which is preliminary data.</text>
</comment>
<dbReference type="PRINTS" id="PR00116">
    <property type="entry name" value="ARGINASE"/>
</dbReference>
<evidence type="ECO:0000256" key="3">
    <source>
        <dbReference type="ARBA" id="ARBA00012168"/>
    </source>
</evidence>
<evidence type="ECO:0000256" key="4">
    <source>
        <dbReference type="ARBA" id="ARBA00018123"/>
    </source>
</evidence>
<dbReference type="GO" id="GO:0004053">
    <property type="term" value="F:arginase activity"/>
    <property type="evidence" value="ECO:0007669"/>
    <property type="project" value="UniProtKB-EC"/>
</dbReference>
<dbReference type="Pfam" id="PF00491">
    <property type="entry name" value="Arginase"/>
    <property type="match status" value="1"/>
</dbReference>
<evidence type="ECO:0000313" key="11">
    <source>
        <dbReference type="Proteomes" id="UP000229600"/>
    </source>
</evidence>
<keyword evidence="5" id="KW-0056">Arginine metabolism</keyword>
<keyword evidence="8" id="KW-0464">Manganese</keyword>
<dbReference type="EC" id="3.5.3.1" evidence="3"/>
<dbReference type="CDD" id="cd09989">
    <property type="entry name" value="Arginase"/>
    <property type="match status" value="1"/>
</dbReference>
<reference evidence="10 11" key="1">
    <citation type="submission" date="2017-09" db="EMBL/GenBank/DDBJ databases">
        <title>Depth-based differentiation of microbial function through sediment-hosted aquifers and enrichment of novel symbionts in the deep terrestrial subsurface.</title>
        <authorList>
            <person name="Probst A.J."/>
            <person name="Ladd B."/>
            <person name="Jarett J.K."/>
            <person name="Geller-Mcgrath D.E."/>
            <person name="Sieber C.M."/>
            <person name="Emerson J.B."/>
            <person name="Anantharaman K."/>
            <person name="Thomas B.C."/>
            <person name="Malmstrom R."/>
            <person name="Stieglmeier M."/>
            <person name="Klingl A."/>
            <person name="Woyke T."/>
            <person name="Ryan C.M."/>
            <person name="Banfield J.F."/>
        </authorList>
    </citation>
    <scope>NUCLEOTIDE SEQUENCE [LARGE SCALE GENOMIC DNA]</scope>
    <source>
        <strain evidence="10">CG11_big_fil_rev_8_21_14_0_20_39_34</strain>
    </source>
</reference>
<dbReference type="PROSITE" id="PS51409">
    <property type="entry name" value="ARGINASE_2"/>
    <property type="match status" value="1"/>
</dbReference>
<organism evidence="10 11">
    <name type="scientific">Candidatus Magasanikbacteria bacterium CG11_big_fil_rev_8_21_14_0_20_39_34</name>
    <dbReference type="NCBI Taxonomy" id="1974653"/>
    <lineage>
        <taxon>Bacteria</taxon>
        <taxon>Candidatus Magasanikiibacteriota</taxon>
    </lineage>
</organism>
<comment type="cofactor">
    <cofactor evidence="1">
        <name>Mn(2+)</name>
        <dbReference type="ChEBI" id="CHEBI:29035"/>
    </cofactor>
</comment>
<dbReference type="Gene3D" id="3.40.800.10">
    <property type="entry name" value="Ureohydrolase domain"/>
    <property type="match status" value="1"/>
</dbReference>